<keyword evidence="2" id="KW-1185">Reference proteome</keyword>
<evidence type="ECO:0000313" key="1">
    <source>
        <dbReference type="EMBL" id="KIK44581.1"/>
    </source>
</evidence>
<name>A0A0D0ASB3_9AGAM</name>
<reference evidence="1 2" key="1">
    <citation type="submission" date="2014-04" db="EMBL/GenBank/DDBJ databases">
        <authorList>
            <consortium name="DOE Joint Genome Institute"/>
            <person name="Kuo A."/>
            <person name="Ruytinx J."/>
            <person name="Rineau F."/>
            <person name="Colpaert J."/>
            <person name="Kohler A."/>
            <person name="Nagy L.G."/>
            <person name="Floudas D."/>
            <person name="Copeland A."/>
            <person name="Barry K.W."/>
            <person name="Cichocki N."/>
            <person name="Veneault-Fourrey C."/>
            <person name="LaButti K."/>
            <person name="Lindquist E.A."/>
            <person name="Lipzen A."/>
            <person name="Lundell T."/>
            <person name="Morin E."/>
            <person name="Murat C."/>
            <person name="Sun H."/>
            <person name="Tunlid A."/>
            <person name="Henrissat B."/>
            <person name="Grigoriev I.V."/>
            <person name="Hibbett D.S."/>
            <person name="Martin F."/>
            <person name="Nordberg H.P."/>
            <person name="Cantor M.N."/>
            <person name="Hua S.X."/>
        </authorList>
    </citation>
    <scope>NUCLEOTIDE SEQUENCE [LARGE SCALE GENOMIC DNA]</scope>
    <source>
        <strain evidence="1 2">UH-Slu-Lm8-n1</strain>
    </source>
</reference>
<sequence>MQDGYVSFPELPNLPCVDVTAIQRTANATSGKRHLMHPPCSPRQQARISSAVSFHVSRATPMQTHVLQPVDLSLRWVLNMLPRATALMILAASRISRDHDEQVLLLITSLARIPYQSGITFQSLFAPMQLSVLCGILRSIEN</sequence>
<proteinExistence type="predicted"/>
<dbReference type="HOGENOM" id="CLU_1817087_0_0_1"/>
<dbReference type="Proteomes" id="UP000054485">
    <property type="component" value="Unassembled WGS sequence"/>
</dbReference>
<reference evidence="2" key="2">
    <citation type="submission" date="2015-01" db="EMBL/GenBank/DDBJ databases">
        <title>Evolutionary Origins and Diversification of the Mycorrhizal Mutualists.</title>
        <authorList>
            <consortium name="DOE Joint Genome Institute"/>
            <consortium name="Mycorrhizal Genomics Consortium"/>
            <person name="Kohler A."/>
            <person name="Kuo A."/>
            <person name="Nagy L.G."/>
            <person name="Floudas D."/>
            <person name="Copeland A."/>
            <person name="Barry K.W."/>
            <person name="Cichocki N."/>
            <person name="Veneault-Fourrey C."/>
            <person name="LaButti K."/>
            <person name="Lindquist E.A."/>
            <person name="Lipzen A."/>
            <person name="Lundell T."/>
            <person name="Morin E."/>
            <person name="Murat C."/>
            <person name="Riley R."/>
            <person name="Ohm R."/>
            <person name="Sun H."/>
            <person name="Tunlid A."/>
            <person name="Henrissat B."/>
            <person name="Grigoriev I.V."/>
            <person name="Hibbett D.S."/>
            <person name="Martin F."/>
        </authorList>
    </citation>
    <scope>NUCLEOTIDE SEQUENCE [LARGE SCALE GENOMIC DNA]</scope>
    <source>
        <strain evidence="2">UH-Slu-Lm8-n1</strain>
    </source>
</reference>
<dbReference type="EMBL" id="KN835188">
    <property type="protein sequence ID" value="KIK44581.1"/>
    <property type="molecule type" value="Genomic_DNA"/>
</dbReference>
<evidence type="ECO:0000313" key="2">
    <source>
        <dbReference type="Proteomes" id="UP000054485"/>
    </source>
</evidence>
<dbReference type="InParanoid" id="A0A0D0ASB3"/>
<gene>
    <name evidence="1" type="ORF">CY34DRAFT_802570</name>
</gene>
<accession>A0A0D0ASB3</accession>
<dbReference type="AlphaFoldDB" id="A0A0D0ASB3"/>
<protein>
    <submittedName>
        <fullName evidence="1">Uncharacterized protein</fullName>
    </submittedName>
</protein>
<organism evidence="1 2">
    <name type="scientific">Suillus luteus UH-Slu-Lm8-n1</name>
    <dbReference type="NCBI Taxonomy" id="930992"/>
    <lineage>
        <taxon>Eukaryota</taxon>
        <taxon>Fungi</taxon>
        <taxon>Dikarya</taxon>
        <taxon>Basidiomycota</taxon>
        <taxon>Agaricomycotina</taxon>
        <taxon>Agaricomycetes</taxon>
        <taxon>Agaricomycetidae</taxon>
        <taxon>Boletales</taxon>
        <taxon>Suillineae</taxon>
        <taxon>Suillaceae</taxon>
        <taxon>Suillus</taxon>
    </lineage>
</organism>